<dbReference type="OrthoDB" id="420169at2759"/>
<proteinExistence type="predicted"/>
<protein>
    <submittedName>
        <fullName evidence="1">Pol polyprotein</fullName>
    </submittedName>
</protein>
<organism evidence="1 2">
    <name type="scientific">Vairimorpha apis BRL 01</name>
    <dbReference type="NCBI Taxonomy" id="1037528"/>
    <lineage>
        <taxon>Eukaryota</taxon>
        <taxon>Fungi</taxon>
        <taxon>Fungi incertae sedis</taxon>
        <taxon>Microsporidia</taxon>
        <taxon>Nosematidae</taxon>
        <taxon>Vairimorpha</taxon>
    </lineage>
</organism>
<accession>T0KXC4</accession>
<dbReference type="InterPro" id="IPR043502">
    <property type="entry name" value="DNA/RNA_pol_sf"/>
</dbReference>
<dbReference type="AlphaFoldDB" id="T0KXC4"/>
<dbReference type="SUPFAM" id="SSF56672">
    <property type="entry name" value="DNA/RNA polymerases"/>
    <property type="match status" value="2"/>
</dbReference>
<dbReference type="EMBL" id="KE647337">
    <property type="protein sequence ID" value="EQB60022.1"/>
    <property type="molecule type" value="Genomic_DNA"/>
</dbReference>
<dbReference type="Proteomes" id="UP000053780">
    <property type="component" value="Unassembled WGS sequence"/>
</dbReference>
<gene>
    <name evidence="1" type="ORF">NAPIS_ORF02415</name>
</gene>
<name>T0KXC4_9MICR</name>
<dbReference type="VEuPathDB" id="MicrosporidiaDB:NAPIS_ORF02415"/>
<sequence>MLKQERFINTTDNPNKTLNIIDYYFRYNEVLIVQDKNEIFLIGSQNVKIANALNVLPKETGKLIFINTNYDYECQRRKQYGHMIKECKYNNLAKNNKVNVESCIKLKEEKSVYRTEYRALFDLGAMDNIIKASLLIDANGSNLEILGKINKLIQIDKNSIMTNFFVCKKLKTNPDLIISDLNNLGLIKTAKLPPIWSILTSNTILILPFKPFISWMLSYLNENSISNMCSFVPIVKTKNQILEYRIYNEYKRLNDITIKDSYSIPRVEDFFDALDAKFGYLQIDIYSQDDGKQHSEHKMNNKYDSARIYQEICLCLYGRYLNLYLIKNESFTALRIRFLTGDDRIKAIKTYYDKLLFKVYKNYREANAQSQHKYRTILLYNGAEIHFEDYLLLRKFTLKIYYQAKKDSINYETYKPGIPYVETLKELITIMIIKSRVNIKQYRRMLGKKLIILYHDLLGHGSTPILMELTDTLYSILELYFKDKTILNKYIQVLLFEIKNSIIKHTYPIEHKRLIIRELGIINKFKEIKIINKTYLLIMDENHGSRNCSKNMIIQGFYEKAKNIVVEGKIGDNKTIELYIDISRLNFETEECKHVKTVFGEGGVNKYEHLSGNYIISFYILQKMSIKYLLGNGFLSKYNSLLDYGNICLLINSEIFISEAVRQYKCVNIKKTTYSVPHKFVDRSISEIKRLLKKGIIELIHTNIVLSKEHFNQIDLSNGFNQIKSIERSVFIRKTGPKIFQRYKLNILGDINDIFENNITGTKKIIHEKINVLGHRINILLGDTDKKDLKLLVEVLNWYRKFVSDMSRNFFKITDMQKININYTTNLILHCNVSDIGLDTTARSVVIHAIVLLMTKFNNKIQRFYVEVIQILIINGYNYDIKHINGNKNVIAHKLSKYLNGKKLGKMFDGKKQESEKNSTIFKPKQKEGILKAKNFKFHKKKEYGKQDILESDNKIDEQDNFILIRKYNIFNSFSKRVEFKYLFKENNINYYKVMIIIEKEFTEQTRFWVKLKGNNGLTYIKHLNIENNKKDVKNKESFKRVVAYIYNSKLNKDINYVKIDY</sequence>
<evidence type="ECO:0000313" key="1">
    <source>
        <dbReference type="EMBL" id="EQB60022.1"/>
    </source>
</evidence>
<keyword evidence="2" id="KW-1185">Reference proteome</keyword>
<dbReference type="HOGENOM" id="CLU_289030_0_0_1"/>
<reference evidence="1 2" key="1">
    <citation type="journal article" date="2013" name="BMC Genomics">
        <title>Genome sequencing and comparative genomics of honey bee microsporidia, Nosema apis reveal novel insights into host-parasite interactions.</title>
        <authorList>
            <person name="Chen Yp."/>
            <person name="Pettis J.S."/>
            <person name="Zhao Y."/>
            <person name="Liu X."/>
            <person name="Tallon L.J."/>
            <person name="Sadzewicz L.D."/>
            <person name="Li R."/>
            <person name="Zheng H."/>
            <person name="Huang S."/>
            <person name="Zhang X."/>
            <person name="Hamilton M.C."/>
            <person name="Pernal S.F."/>
            <person name="Melathopoulos A.P."/>
            <person name="Yan X."/>
            <person name="Evans J.D."/>
        </authorList>
    </citation>
    <scope>NUCLEOTIDE SEQUENCE [LARGE SCALE GENOMIC DNA]</scope>
    <source>
        <strain evidence="1 2">BRL 01</strain>
    </source>
</reference>
<evidence type="ECO:0000313" key="2">
    <source>
        <dbReference type="Proteomes" id="UP000053780"/>
    </source>
</evidence>